<dbReference type="Proteomes" id="UP001182556">
    <property type="component" value="Unassembled WGS sequence"/>
</dbReference>
<comment type="similarity">
    <text evidence="1">Belongs to the band 7/mec-2 family.</text>
</comment>
<sequence length="407" mass="43045">MAAPGYKPSMDGTTVGPNDTNTSYPPTGLNGSSGNGKAGPIDPNSAANDDELHRFVTDDAPRQNRIDKARSDGLITVQPLRKNEMQPSYAQDLGTGSIEHGFYGSMMNGLGACIGTIGMIPCCPFPNPFKSVDQGSVGLISRFGQFYKSVDPGLVKVNVCSETIRVVDVKIQLTAVPRQTVQTKDNVSVEVDSVICWHVVSPYRAAFGINDVRMALVERAQTTLRQVVGGRVLQSVISDREGLAHEVAEIASTHPSDTCPPLTAIEATAEKWGVAIESILLKDINFSVELQQSLSSAATQKRIGESKVIAARAEVDAAKLMRQAADILASPAAMQIRQLEALQNMARGQGSKVIFVPMNLGTMGAAGLDNNTAQQLASSSSAGQYDRGSSSPVNATNAGIITAMAQI</sequence>
<dbReference type="FunFam" id="3.30.479.30:FF:000004">
    <property type="entry name" value="Putative membrane protease family, stomatin"/>
    <property type="match status" value="1"/>
</dbReference>
<dbReference type="InterPro" id="IPR036013">
    <property type="entry name" value="Band_7/SPFH_dom_sf"/>
</dbReference>
<gene>
    <name evidence="4" type="ORF">DB88DRAFT_475186</name>
</gene>
<dbReference type="AlphaFoldDB" id="A0AAD9CTL0"/>
<dbReference type="CDD" id="cd13437">
    <property type="entry name" value="SPFH_alloslipin"/>
    <property type="match status" value="1"/>
</dbReference>
<evidence type="ECO:0000256" key="1">
    <source>
        <dbReference type="ARBA" id="ARBA00008164"/>
    </source>
</evidence>
<dbReference type="InterPro" id="IPR001107">
    <property type="entry name" value="Band_7"/>
</dbReference>
<protein>
    <submittedName>
        <fullName evidence="4">Stomatin-like protein</fullName>
    </submittedName>
</protein>
<dbReference type="InterPro" id="IPR043202">
    <property type="entry name" value="Band-7_stomatin-like"/>
</dbReference>
<dbReference type="InterPro" id="IPR001972">
    <property type="entry name" value="Stomatin_HflK_fam"/>
</dbReference>
<dbReference type="EMBL" id="JAODAN010000011">
    <property type="protein sequence ID" value="KAK1921292.1"/>
    <property type="molecule type" value="Genomic_DNA"/>
</dbReference>
<evidence type="ECO:0000259" key="3">
    <source>
        <dbReference type="SMART" id="SM00244"/>
    </source>
</evidence>
<dbReference type="GO" id="GO:0005886">
    <property type="term" value="C:plasma membrane"/>
    <property type="evidence" value="ECO:0007669"/>
    <property type="project" value="InterPro"/>
</dbReference>
<dbReference type="PANTHER" id="PTHR10264">
    <property type="entry name" value="BAND 7 PROTEIN-RELATED"/>
    <property type="match status" value="1"/>
</dbReference>
<name>A0AAD9CTL0_PAPLA</name>
<keyword evidence="5" id="KW-1185">Reference proteome</keyword>
<accession>A0AAD9CTL0</accession>
<dbReference type="Gene3D" id="3.30.479.30">
    <property type="entry name" value="Band 7 domain"/>
    <property type="match status" value="1"/>
</dbReference>
<organism evidence="4 5">
    <name type="scientific">Papiliotrema laurentii</name>
    <name type="common">Cryptococcus laurentii</name>
    <dbReference type="NCBI Taxonomy" id="5418"/>
    <lineage>
        <taxon>Eukaryota</taxon>
        <taxon>Fungi</taxon>
        <taxon>Dikarya</taxon>
        <taxon>Basidiomycota</taxon>
        <taxon>Agaricomycotina</taxon>
        <taxon>Tremellomycetes</taxon>
        <taxon>Tremellales</taxon>
        <taxon>Rhynchogastremaceae</taxon>
        <taxon>Papiliotrema</taxon>
    </lineage>
</organism>
<dbReference type="PANTHER" id="PTHR10264:SF19">
    <property type="entry name" value="AT06885P-RELATED"/>
    <property type="match status" value="1"/>
</dbReference>
<feature type="compositionally biased region" description="Polar residues" evidence="2">
    <location>
        <begin position="11"/>
        <end position="30"/>
    </location>
</feature>
<dbReference type="Pfam" id="PF01145">
    <property type="entry name" value="Band_7"/>
    <property type="match status" value="1"/>
</dbReference>
<comment type="caution">
    <text evidence="4">The sequence shown here is derived from an EMBL/GenBank/DDBJ whole genome shotgun (WGS) entry which is preliminary data.</text>
</comment>
<proteinExistence type="inferred from homology"/>
<dbReference type="GO" id="GO:0098552">
    <property type="term" value="C:side of membrane"/>
    <property type="evidence" value="ECO:0007669"/>
    <property type="project" value="UniProtKB-ARBA"/>
</dbReference>
<dbReference type="PRINTS" id="PR00721">
    <property type="entry name" value="STOMATIN"/>
</dbReference>
<feature type="domain" description="Band 7" evidence="3">
    <location>
        <begin position="127"/>
        <end position="298"/>
    </location>
</feature>
<dbReference type="SUPFAM" id="SSF117892">
    <property type="entry name" value="Band 7/SPFH domain"/>
    <property type="match status" value="1"/>
</dbReference>
<evidence type="ECO:0000313" key="5">
    <source>
        <dbReference type="Proteomes" id="UP001182556"/>
    </source>
</evidence>
<feature type="region of interest" description="Disordered" evidence="2">
    <location>
        <begin position="1"/>
        <end position="48"/>
    </location>
</feature>
<evidence type="ECO:0000256" key="2">
    <source>
        <dbReference type="SAM" id="MobiDB-lite"/>
    </source>
</evidence>
<reference evidence="4" key="1">
    <citation type="submission" date="2023-02" db="EMBL/GenBank/DDBJ databases">
        <title>Identification and recombinant expression of a fungal hydrolase from Papiliotrema laurentii that hydrolyzes apple cutin and clears colloidal polyester polyurethane.</title>
        <authorList>
            <consortium name="DOE Joint Genome Institute"/>
            <person name="Roman V.A."/>
            <person name="Bojanowski C."/>
            <person name="Crable B.R."/>
            <person name="Wagner D.N."/>
            <person name="Hung C.S."/>
            <person name="Nadeau L.J."/>
            <person name="Schratz L."/>
            <person name="Haridas S."/>
            <person name="Pangilinan J."/>
            <person name="Lipzen A."/>
            <person name="Na H."/>
            <person name="Yan M."/>
            <person name="Ng V."/>
            <person name="Grigoriev I.V."/>
            <person name="Spatafora J.W."/>
            <person name="Barlow D."/>
            <person name="Biffinger J."/>
            <person name="Kelley-Loughnane N."/>
            <person name="Varaljay V.A."/>
            <person name="Crookes-Goodson W.J."/>
        </authorList>
    </citation>
    <scope>NUCLEOTIDE SEQUENCE</scope>
    <source>
        <strain evidence="4">5307AH</strain>
    </source>
</reference>
<evidence type="ECO:0000313" key="4">
    <source>
        <dbReference type="EMBL" id="KAK1921292.1"/>
    </source>
</evidence>
<dbReference type="Gene3D" id="6.10.250.2090">
    <property type="match status" value="1"/>
</dbReference>
<dbReference type="SMART" id="SM00244">
    <property type="entry name" value="PHB"/>
    <property type="match status" value="1"/>
</dbReference>